<dbReference type="Gene3D" id="2.130.10.10">
    <property type="entry name" value="YVTN repeat-like/Quinoprotein amine dehydrogenase"/>
    <property type="match status" value="2"/>
</dbReference>
<sequence length="366" mass="40185">MEIQKRQKTMKHLRFLFFSMILLMSCNDPIGEETVIKAYVTLQGIDQVAVVDIAGREVMKYVDVDILNTGDRPHYVVVDQSHGYWYVTLISSGYVLKFDMKNDELVDSLKVGNMPALMAIDATTQTLYVSRFMPMPAMGMMGSNSTVINVIDAATMTVTGDVSVGARSPHGIAISSDGKTLWVASNEASHFFKIQTSQMFIEGYKPESFKLGHNVPDSYAINDMFYNALELELSHDDTKLFVTCSGSDEVRVFNTVTGDSLDTYPLSKQPWHLVLSDDDKNLFVTNRSGGSISKINLSSGSVSVLSDSLIALPHGCGLTTDETNLLVSSSEGNRLLVIDTESMVISDVINLETPMSMPTGLAVVRE</sequence>
<dbReference type="PANTHER" id="PTHR47197:SF3">
    <property type="entry name" value="DIHYDRO-HEME D1 DEHYDROGENASE"/>
    <property type="match status" value="1"/>
</dbReference>
<evidence type="ECO:0000313" key="1">
    <source>
        <dbReference type="EMBL" id="SVA60874.1"/>
    </source>
</evidence>
<dbReference type="InterPro" id="IPR011048">
    <property type="entry name" value="Haem_d1_sf"/>
</dbReference>
<protein>
    <recommendedName>
        <fullName evidence="2">YncE family protein</fullName>
    </recommendedName>
</protein>
<organism evidence="1">
    <name type="scientific">marine metagenome</name>
    <dbReference type="NCBI Taxonomy" id="408172"/>
    <lineage>
        <taxon>unclassified sequences</taxon>
        <taxon>metagenomes</taxon>
        <taxon>ecological metagenomes</taxon>
    </lineage>
</organism>
<dbReference type="PANTHER" id="PTHR47197">
    <property type="entry name" value="PROTEIN NIRF"/>
    <property type="match status" value="1"/>
</dbReference>
<gene>
    <name evidence="1" type="ORF">METZ01_LOCUS113728</name>
</gene>
<dbReference type="SUPFAM" id="SSF51004">
    <property type="entry name" value="C-terminal (heme d1) domain of cytochrome cd1-nitrite reductase"/>
    <property type="match status" value="1"/>
</dbReference>
<dbReference type="PROSITE" id="PS51257">
    <property type="entry name" value="PROKAR_LIPOPROTEIN"/>
    <property type="match status" value="1"/>
</dbReference>
<dbReference type="AlphaFoldDB" id="A0A381X811"/>
<dbReference type="EMBL" id="UINC01014233">
    <property type="protein sequence ID" value="SVA60874.1"/>
    <property type="molecule type" value="Genomic_DNA"/>
</dbReference>
<accession>A0A381X811</accession>
<name>A0A381X811_9ZZZZ</name>
<reference evidence="1" key="1">
    <citation type="submission" date="2018-05" db="EMBL/GenBank/DDBJ databases">
        <authorList>
            <person name="Lanie J.A."/>
            <person name="Ng W.-L."/>
            <person name="Kazmierczak K.M."/>
            <person name="Andrzejewski T.M."/>
            <person name="Davidsen T.M."/>
            <person name="Wayne K.J."/>
            <person name="Tettelin H."/>
            <person name="Glass J.I."/>
            <person name="Rusch D."/>
            <person name="Podicherti R."/>
            <person name="Tsui H.-C.T."/>
            <person name="Winkler M.E."/>
        </authorList>
    </citation>
    <scope>NUCLEOTIDE SEQUENCE</scope>
</reference>
<dbReference type="InterPro" id="IPR051200">
    <property type="entry name" value="Host-pathogen_enzymatic-act"/>
</dbReference>
<proteinExistence type="predicted"/>
<dbReference type="InterPro" id="IPR015943">
    <property type="entry name" value="WD40/YVTN_repeat-like_dom_sf"/>
</dbReference>
<evidence type="ECO:0008006" key="2">
    <source>
        <dbReference type="Google" id="ProtNLM"/>
    </source>
</evidence>